<keyword evidence="2" id="KW-0732">Signal</keyword>
<dbReference type="PANTHER" id="PTHR10511">
    <property type="entry name" value="GRANULOCYTE COLONY-STIMULATING FACTOR"/>
    <property type="match status" value="1"/>
</dbReference>
<dbReference type="AlphaFoldDB" id="A0AAV7QAR9"/>
<evidence type="ECO:0000256" key="2">
    <source>
        <dbReference type="SAM" id="SignalP"/>
    </source>
</evidence>
<proteinExistence type="inferred from homology"/>
<dbReference type="InterPro" id="IPR040117">
    <property type="entry name" value="GCSF/MGF"/>
</dbReference>
<dbReference type="InterPro" id="IPR030474">
    <property type="entry name" value="IL-6/GCSF/MGF"/>
</dbReference>
<evidence type="ECO:0000313" key="3">
    <source>
        <dbReference type="EMBL" id="KAJ1135215.1"/>
    </source>
</evidence>
<organism evidence="3 4">
    <name type="scientific">Pleurodeles waltl</name>
    <name type="common">Iberian ribbed newt</name>
    <dbReference type="NCBI Taxonomy" id="8319"/>
    <lineage>
        <taxon>Eukaryota</taxon>
        <taxon>Metazoa</taxon>
        <taxon>Chordata</taxon>
        <taxon>Craniata</taxon>
        <taxon>Vertebrata</taxon>
        <taxon>Euteleostomi</taxon>
        <taxon>Amphibia</taxon>
        <taxon>Batrachia</taxon>
        <taxon>Caudata</taxon>
        <taxon>Salamandroidea</taxon>
        <taxon>Salamandridae</taxon>
        <taxon>Pleurodelinae</taxon>
        <taxon>Pleurodeles</taxon>
    </lineage>
</organism>
<protein>
    <submittedName>
        <fullName evidence="3">Uncharacterized protein</fullName>
    </submittedName>
</protein>
<dbReference type="Proteomes" id="UP001066276">
    <property type="component" value="Chromosome 6"/>
</dbReference>
<comment type="similarity">
    <text evidence="1">Belongs to the IL-6 superfamily.</text>
</comment>
<dbReference type="EMBL" id="JANPWB010000010">
    <property type="protein sequence ID" value="KAJ1135215.1"/>
    <property type="molecule type" value="Genomic_DNA"/>
</dbReference>
<name>A0AAV7QAR9_PLEWA</name>
<feature type="signal peptide" evidence="2">
    <location>
        <begin position="1"/>
        <end position="26"/>
    </location>
</feature>
<feature type="chain" id="PRO_5044012213" evidence="2">
    <location>
        <begin position="27"/>
        <end position="207"/>
    </location>
</feature>
<dbReference type="GO" id="GO:0006955">
    <property type="term" value="P:immune response"/>
    <property type="evidence" value="ECO:0007669"/>
    <property type="project" value="InterPro"/>
</dbReference>
<dbReference type="Pfam" id="PF16647">
    <property type="entry name" value="GCSF"/>
    <property type="match status" value="1"/>
</dbReference>
<dbReference type="InterPro" id="IPR009079">
    <property type="entry name" value="4_helix_cytokine-like_core"/>
</dbReference>
<evidence type="ECO:0000256" key="1">
    <source>
        <dbReference type="ARBA" id="ARBA00007432"/>
    </source>
</evidence>
<dbReference type="GO" id="GO:0005130">
    <property type="term" value="F:granulocyte colony-stimulating factor receptor binding"/>
    <property type="evidence" value="ECO:0007669"/>
    <property type="project" value="TreeGrafter"/>
</dbReference>
<accession>A0AAV7QAR9</accession>
<sequence>MLSVHNVLQMSCLCLLLQYLIVGVSAAPLNEFSGQYGYLSADQTFQQFLTNNLEFIDKIKDKSQGLRNIFCRDLQLCKEEELTVLKEQMHLDPPLLDHCHSSSYNLEKCLNQVQSGLQTYHSRFPILEKVLSRNTVAVSRLRRDIEDLQSNFRQQMEHMSIEPVNYPSAEVSFPTPLHEQAGGYLLLCNLQRSLETLTRALRPFLRQ</sequence>
<dbReference type="PANTHER" id="PTHR10511:SF2">
    <property type="entry name" value="GRANULOCYTE COLONY-STIMULATING FACTOR"/>
    <property type="match status" value="1"/>
</dbReference>
<dbReference type="GO" id="GO:0045639">
    <property type="term" value="P:positive regulation of myeloid cell differentiation"/>
    <property type="evidence" value="ECO:0007669"/>
    <property type="project" value="InterPro"/>
</dbReference>
<reference evidence="3" key="1">
    <citation type="journal article" date="2022" name="bioRxiv">
        <title>Sequencing and chromosome-scale assembly of the giantPleurodeles waltlgenome.</title>
        <authorList>
            <person name="Brown T."/>
            <person name="Elewa A."/>
            <person name="Iarovenko S."/>
            <person name="Subramanian E."/>
            <person name="Araus A.J."/>
            <person name="Petzold A."/>
            <person name="Susuki M."/>
            <person name="Suzuki K.-i.T."/>
            <person name="Hayashi T."/>
            <person name="Toyoda A."/>
            <person name="Oliveira C."/>
            <person name="Osipova E."/>
            <person name="Leigh N.D."/>
            <person name="Simon A."/>
            <person name="Yun M.H."/>
        </authorList>
    </citation>
    <scope>NUCLEOTIDE SEQUENCE</scope>
    <source>
        <strain evidence="3">20211129_DDA</strain>
        <tissue evidence="3">Liver</tissue>
    </source>
</reference>
<dbReference type="GO" id="GO:0005576">
    <property type="term" value="C:extracellular region"/>
    <property type="evidence" value="ECO:0007669"/>
    <property type="project" value="InterPro"/>
</dbReference>
<dbReference type="PRINTS" id="PR00434">
    <property type="entry name" value="INTERLEUKIN6"/>
</dbReference>
<dbReference type="PRINTS" id="PR00433">
    <property type="entry name" value="IL6GCSFMGF"/>
</dbReference>
<dbReference type="Gene3D" id="1.20.1250.10">
    <property type="match status" value="1"/>
</dbReference>
<keyword evidence="4" id="KW-1185">Reference proteome</keyword>
<comment type="caution">
    <text evidence="3">The sequence shown here is derived from an EMBL/GenBank/DDBJ whole genome shotgun (WGS) entry which is preliminary data.</text>
</comment>
<dbReference type="GO" id="GO:0005125">
    <property type="term" value="F:cytokine activity"/>
    <property type="evidence" value="ECO:0007669"/>
    <property type="project" value="InterPro"/>
</dbReference>
<dbReference type="SMART" id="SM00126">
    <property type="entry name" value="IL6"/>
    <property type="match status" value="1"/>
</dbReference>
<gene>
    <name evidence="3" type="ORF">NDU88_001659</name>
</gene>
<dbReference type="SUPFAM" id="SSF47266">
    <property type="entry name" value="4-helical cytokines"/>
    <property type="match status" value="1"/>
</dbReference>
<evidence type="ECO:0000313" key="4">
    <source>
        <dbReference type="Proteomes" id="UP001066276"/>
    </source>
</evidence>